<evidence type="ECO:0000313" key="3">
    <source>
        <dbReference type="Proteomes" id="UP000284277"/>
    </source>
</evidence>
<dbReference type="CDD" id="cd04179">
    <property type="entry name" value="DPM_DPG-synthase_like"/>
    <property type="match status" value="1"/>
</dbReference>
<dbReference type="InterPro" id="IPR029044">
    <property type="entry name" value="Nucleotide-diphossugar_trans"/>
</dbReference>
<dbReference type="Pfam" id="PF00535">
    <property type="entry name" value="Glycos_transf_2"/>
    <property type="match status" value="1"/>
</dbReference>
<name>A0A419TBH8_9FIRM</name>
<gene>
    <name evidence="2" type="ORF">BET01_00270</name>
</gene>
<dbReference type="AlphaFoldDB" id="A0A419TBH8"/>
<reference evidence="2 3" key="1">
    <citation type="submission" date="2016-08" db="EMBL/GenBank/DDBJ databases">
        <title>A new outlook on sporulation: Clostridium algidixylanolyticum.</title>
        <authorList>
            <person name="Poppleton D.I."/>
            <person name="Gribaldo S."/>
        </authorList>
    </citation>
    <scope>NUCLEOTIDE SEQUENCE [LARGE SCALE GENOMIC DNA]</scope>
    <source>
        <strain evidence="2 3">SPL73</strain>
    </source>
</reference>
<dbReference type="InterPro" id="IPR050256">
    <property type="entry name" value="Glycosyltransferase_2"/>
</dbReference>
<dbReference type="InterPro" id="IPR001173">
    <property type="entry name" value="Glyco_trans_2-like"/>
</dbReference>
<feature type="domain" description="Glycosyltransferase 2-like" evidence="1">
    <location>
        <begin position="4"/>
        <end position="113"/>
    </location>
</feature>
<dbReference type="Proteomes" id="UP000284277">
    <property type="component" value="Unassembled WGS sequence"/>
</dbReference>
<keyword evidence="3" id="KW-1185">Reference proteome</keyword>
<accession>A0A419TBH8</accession>
<dbReference type="OrthoDB" id="1640114at2"/>
<evidence type="ECO:0000313" key="2">
    <source>
        <dbReference type="EMBL" id="RKD34836.1"/>
    </source>
</evidence>
<protein>
    <recommendedName>
        <fullName evidence="1">Glycosyltransferase 2-like domain-containing protein</fullName>
    </recommendedName>
</protein>
<evidence type="ECO:0000259" key="1">
    <source>
        <dbReference type="Pfam" id="PF00535"/>
    </source>
</evidence>
<dbReference type="SUPFAM" id="SSF53448">
    <property type="entry name" value="Nucleotide-diphospho-sugar transferases"/>
    <property type="match status" value="1"/>
</dbReference>
<sequence length="248" mass="28813">MLFSIIVPCYNEEKNLERLAEAFDEITAPKYPIELILVDNGSTDNSAQVLKNISNTYSFVKVVTVEVNQGYGFGILSGLEQARGDYLGWLHADMQFYPREICKAIQYLKKHQYPDDVFLRGFRKKRPVIDTVFTLGMSLFESLYLGQFMWDINAQPTLISRKFYDKWKCPPKDFSLDLYVYYLACREGLEIYRFGVIQHERNAGTSTWNTGMRSRIGLVRRVFSYSRSLKNELGVAANRTGRNYEKDH</sequence>
<dbReference type="EMBL" id="MCIA01000001">
    <property type="protein sequence ID" value="RKD34836.1"/>
    <property type="molecule type" value="Genomic_DNA"/>
</dbReference>
<dbReference type="RefSeq" id="WP_120194767.1">
    <property type="nucleotide sequence ID" value="NZ_MCIA01000001.1"/>
</dbReference>
<dbReference type="Gene3D" id="3.90.550.10">
    <property type="entry name" value="Spore Coat Polysaccharide Biosynthesis Protein SpsA, Chain A"/>
    <property type="match status" value="1"/>
</dbReference>
<dbReference type="PANTHER" id="PTHR48090">
    <property type="entry name" value="UNDECAPRENYL-PHOSPHATE 4-DEOXY-4-FORMAMIDO-L-ARABINOSE TRANSFERASE-RELATED"/>
    <property type="match status" value="1"/>
</dbReference>
<comment type="caution">
    <text evidence="2">The sequence shown here is derived from an EMBL/GenBank/DDBJ whole genome shotgun (WGS) entry which is preliminary data.</text>
</comment>
<proteinExistence type="predicted"/>
<dbReference type="PANTHER" id="PTHR48090:SF7">
    <property type="entry name" value="RFBJ PROTEIN"/>
    <property type="match status" value="1"/>
</dbReference>
<organism evidence="2 3">
    <name type="scientific">Lacrimispora algidixylanolytica</name>
    <dbReference type="NCBI Taxonomy" id="94868"/>
    <lineage>
        <taxon>Bacteria</taxon>
        <taxon>Bacillati</taxon>
        <taxon>Bacillota</taxon>
        <taxon>Clostridia</taxon>
        <taxon>Lachnospirales</taxon>
        <taxon>Lachnospiraceae</taxon>
        <taxon>Lacrimispora</taxon>
    </lineage>
</organism>